<dbReference type="STRING" id="1442371.A0A0D2H493"/>
<dbReference type="Proteomes" id="UP000053411">
    <property type="component" value="Unassembled WGS sequence"/>
</dbReference>
<protein>
    <submittedName>
        <fullName evidence="1">Uncharacterized protein</fullName>
    </submittedName>
</protein>
<dbReference type="RefSeq" id="XP_016630793.1">
    <property type="nucleotide sequence ID" value="XM_016777887.1"/>
</dbReference>
<dbReference type="VEuPathDB" id="FungiDB:Z520_07389"/>
<dbReference type="InterPro" id="IPR043129">
    <property type="entry name" value="ATPase_NBD"/>
</dbReference>
<dbReference type="OrthoDB" id="4161272at2759"/>
<evidence type="ECO:0000313" key="1">
    <source>
        <dbReference type="EMBL" id="KIX96670.1"/>
    </source>
</evidence>
<name>A0A0D2H493_9EURO</name>
<gene>
    <name evidence="1" type="ORF">Z520_07389</name>
</gene>
<evidence type="ECO:0000313" key="2">
    <source>
        <dbReference type="Proteomes" id="UP000053411"/>
    </source>
</evidence>
<reference evidence="1 2" key="1">
    <citation type="submission" date="2015-01" db="EMBL/GenBank/DDBJ databases">
        <title>The Genome Sequence of Fonsecaea multimorphosa CBS 102226.</title>
        <authorList>
            <consortium name="The Broad Institute Genomics Platform"/>
            <person name="Cuomo C."/>
            <person name="de Hoog S."/>
            <person name="Gorbushina A."/>
            <person name="Stielow B."/>
            <person name="Teixiera M."/>
            <person name="Abouelleil A."/>
            <person name="Chapman S.B."/>
            <person name="Priest M."/>
            <person name="Young S.K."/>
            <person name="Wortman J."/>
            <person name="Nusbaum C."/>
            <person name="Birren B."/>
        </authorList>
    </citation>
    <scope>NUCLEOTIDE SEQUENCE [LARGE SCALE GENOMIC DNA]</scope>
    <source>
        <strain evidence="1 2">CBS 102226</strain>
    </source>
</reference>
<dbReference type="SUPFAM" id="SSF53067">
    <property type="entry name" value="Actin-like ATPase domain"/>
    <property type="match status" value="1"/>
</dbReference>
<organism evidence="1 2">
    <name type="scientific">Fonsecaea multimorphosa CBS 102226</name>
    <dbReference type="NCBI Taxonomy" id="1442371"/>
    <lineage>
        <taxon>Eukaryota</taxon>
        <taxon>Fungi</taxon>
        <taxon>Dikarya</taxon>
        <taxon>Ascomycota</taxon>
        <taxon>Pezizomycotina</taxon>
        <taxon>Eurotiomycetes</taxon>
        <taxon>Chaetothyriomycetidae</taxon>
        <taxon>Chaetothyriales</taxon>
        <taxon>Herpotrichiellaceae</taxon>
        <taxon>Fonsecaea</taxon>
    </lineage>
</organism>
<keyword evidence="2" id="KW-1185">Reference proteome</keyword>
<sequence>MLVVDIGGGTTDLCYVCPGDIGEKTLMLKGDRGVSTLDGSVKINKMFIEHLRTQVPRQVLEALLGLASTALEFDDVLEFFSSEFEFHKRIAGKNPQAFVITTSYKTHLSTRDCHGIQETEYPDFLVTEDGLLVKGGVMQRIFCDWLKNIFHVVDKTLRRLQRQSATIVLTGWGSRPPYVFAAFVDRYSRQGVNVEMVSDLAKTPVVAQGGFLALATQKNIMRKVARADLMYRLNSTSSFRHLDHEGTAQILVEEGADLGNLNQQFSNRRTVITENPVFPLTLKLDILTNREFGTMENEGTIQLELESLERCGFQLEQRAGGIPVLELEYSVKIDLSGLGTLLVMTVPYTGHFDDIISDSSLDMVVSELVNIEKHAALMEGIDEP</sequence>
<dbReference type="AlphaFoldDB" id="A0A0D2H493"/>
<proteinExistence type="predicted"/>
<dbReference type="GeneID" id="27713135"/>
<accession>A0A0D2H493</accession>
<dbReference type="EMBL" id="KN848076">
    <property type="protein sequence ID" value="KIX96670.1"/>
    <property type="molecule type" value="Genomic_DNA"/>
</dbReference>